<dbReference type="CDD" id="cd03112">
    <property type="entry name" value="CobW-like"/>
    <property type="match status" value="1"/>
</dbReference>
<keyword evidence="4" id="KW-1185">Reference proteome</keyword>
<evidence type="ECO:0000313" key="3">
    <source>
        <dbReference type="EMBL" id="EGG00431.1"/>
    </source>
</evidence>
<dbReference type="eggNOG" id="KOG2743">
    <property type="taxonomic scope" value="Eukaryota"/>
</dbReference>
<dbReference type="Proteomes" id="UP000001072">
    <property type="component" value="Unassembled WGS sequence"/>
</dbReference>
<dbReference type="GeneID" id="18927834"/>
<dbReference type="VEuPathDB" id="FungiDB:MELLADRAFT_39712"/>
<dbReference type="SUPFAM" id="SSF90002">
    <property type="entry name" value="Hypothetical protein YjiA, C-terminal domain"/>
    <property type="match status" value="1"/>
</dbReference>
<dbReference type="InParanoid" id="F4S4K6"/>
<evidence type="ECO:0000256" key="1">
    <source>
        <dbReference type="SAM" id="MobiDB-lite"/>
    </source>
</evidence>
<dbReference type="RefSeq" id="XP_007416277.1">
    <property type="nucleotide sequence ID" value="XM_007416215.1"/>
</dbReference>
<organism evidence="4">
    <name type="scientific">Melampsora larici-populina (strain 98AG31 / pathotype 3-4-7)</name>
    <name type="common">Poplar leaf rust fungus</name>
    <dbReference type="NCBI Taxonomy" id="747676"/>
    <lineage>
        <taxon>Eukaryota</taxon>
        <taxon>Fungi</taxon>
        <taxon>Dikarya</taxon>
        <taxon>Basidiomycota</taxon>
        <taxon>Pucciniomycotina</taxon>
        <taxon>Pucciniomycetes</taxon>
        <taxon>Pucciniales</taxon>
        <taxon>Melampsoraceae</taxon>
        <taxon>Melampsora</taxon>
    </lineage>
</organism>
<dbReference type="FunCoup" id="F4S4K6">
    <property type="interactions" value="262"/>
</dbReference>
<evidence type="ECO:0000259" key="2">
    <source>
        <dbReference type="SMART" id="SM00833"/>
    </source>
</evidence>
<dbReference type="InterPro" id="IPR027417">
    <property type="entry name" value="P-loop_NTPase"/>
</dbReference>
<dbReference type="STRING" id="747676.F4S4K6"/>
<sequence length="497" mass="56480">LPVTLLSGFLGSGKTTLLEHILTSNHGLGRLAVIVNDLSTINIDASILKSHHINHSKERIIEMQNGCICCTLRGDLLEEIGNLAEDKSIHWLVIESTGISEPMQVAETVTSEDMKHQMEVDGEKKDQNIKVQQILANGGLSSIAILDTTVTVVDAVNVFNDFHTADFLVDRNEAEDVPEEDDRNISDLLVDQLEFAQVVVINKTDLVKEDECLKIKALIKTLNPTAKILLSKYSRIDLREILDTGTFDYTKATMSMGWLKSLSEKVLPETEEYGIGSFVYRARRPFSPVRLWKMIREVFVVIQDEYVDDGEDEEEISGSDGEEDEETETDSIDEKQPQLNPKARLKSKQASSTFATLLRSKGFIWLATRPLMFGEWSQAGVMLTIGGGGGWYCEMPKEDWPDEPEVVKAILSDFEEPWGDRRQEIVMIGTEFDENQKNLIKTAFDDCLLDDIEFKDWQKIMKSKKKNAEKIKLLERRWDDGFEDWTDEKLTEHDHHH</sequence>
<feature type="domain" description="CobW C-terminal" evidence="2">
    <location>
        <begin position="275"/>
        <end position="448"/>
    </location>
</feature>
<dbReference type="PANTHER" id="PTHR43603">
    <property type="entry name" value="COBW DOMAIN-CONTAINING PROTEIN DDB_G0274527"/>
    <property type="match status" value="1"/>
</dbReference>
<dbReference type="AlphaFoldDB" id="F4S4K6"/>
<dbReference type="Pfam" id="PF02492">
    <property type="entry name" value="cobW"/>
    <property type="match status" value="2"/>
</dbReference>
<feature type="non-terminal residue" evidence="3">
    <location>
        <position position="1"/>
    </location>
</feature>
<protein>
    <recommendedName>
        <fullName evidence="2">CobW C-terminal domain-containing protein</fullName>
    </recommendedName>
</protein>
<dbReference type="OrthoDB" id="272672at2759"/>
<dbReference type="HOGENOM" id="CLU_017452_2_1_1"/>
<proteinExistence type="predicted"/>
<feature type="compositionally biased region" description="Acidic residues" evidence="1">
    <location>
        <begin position="310"/>
        <end position="331"/>
    </location>
</feature>
<dbReference type="Gene3D" id="3.40.50.300">
    <property type="entry name" value="P-loop containing nucleotide triphosphate hydrolases"/>
    <property type="match status" value="1"/>
</dbReference>
<dbReference type="EMBL" id="GL883147">
    <property type="protein sequence ID" value="EGG00431.1"/>
    <property type="molecule type" value="Genomic_DNA"/>
</dbReference>
<evidence type="ECO:0000313" key="4">
    <source>
        <dbReference type="Proteomes" id="UP000001072"/>
    </source>
</evidence>
<dbReference type="SUPFAM" id="SSF52540">
    <property type="entry name" value="P-loop containing nucleoside triphosphate hydrolases"/>
    <property type="match status" value="1"/>
</dbReference>
<dbReference type="PANTHER" id="PTHR43603:SF1">
    <property type="entry name" value="ZINC-REGULATED GTPASE METALLOPROTEIN ACTIVATOR 1"/>
    <property type="match status" value="1"/>
</dbReference>
<dbReference type="InterPro" id="IPR003495">
    <property type="entry name" value="CobW/HypB/UreG_nucleotide-bd"/>
</dbReference>
<name>F4S4K6_MELLP</name>
<dbReference type="KEGG" id="mlr:MELLADRAFT_39712"/>
<feature type="region of interest" description="Disordered" evidence="1">
    <location>
        <begin position="310"/>
        <end position="347"/>
    </location>
</feature>
<dbReference type="SMART" id="SM00833">
    <property type="entry name" value="CobW_C"/>
    <property type="match status" value="1"/>
</dbReference>
<gene>
    <name evidence="3" type="ORF">MELLADRAFT_39712</name>
</gene>
<accession>F4S4K6</accession>
<dbReference type="InterPro" id="IPR051927">
    <property type="entry name" value="Zn_Chap_cDPG_Synth"/>
</dbReference>
<dbReference type="Pfam" id="PF07683">
    <property type="entry name" value="CobW_C"/>
    <property type="match status" value="1"/>
</dbReference>
<dbReference type="InterPro" id="IPR011629">
    <property type="entry name" value="CobW-like_C"/>
</dbReference>
<reference evidence="4" key="1">
    <citation type="journal article" date="2011" name="Proc. Natl. Acad. Sci. U.S.A.">
        <title>Obligate biotrophy features unraveled by the genomic analysis of rust fungi.</title>
        <authorList>
            <person name="Duplessis S."/>
            <person name="Cuomo C.A."/>
            <person name="Lin Y.-C."/>
            <person name="Aerts A."/>
            <person name="Tisserant E."/>
            <person name="Veneault-Fourrey C."/>
            <person name="Joly D.L."/>
            <person name="Hacquard S."/>
            <person name="Amselem J."/>
            <person name="Cantarel B.L."/>
            <person name="Chiu R."/>
            <person name="Coutinho P.M."/>
            <person name="Feau N."/>
            <person name="Field M."/>
            <person name="Frey P."/>
            <person name="Gelhaye E."/>
            <person name="Goldberg J."/>
            <person name="Grabherr M.G."/>
            <person name="Kodira C.D."/>
            <person name="Kohler A."/>
            <person name="Kuees U."/>
            <person name="Lindquist E.A."/>
            <person name="Lucas S.M."/>
            <person name="Mago R."/>
            <person name="Mauceli E."/>
            <person name="Morin E."/>
            <person name="Murat C."/>
            <person name="Pangilinan J.L."/>
            <person name="Park R."/>
            <person name="Pearson M."/>
            <person name="Quesneville H."/>
            <person name="Rouhier N."/>
            <person name="Sakthikumar S."/>
            <person name="Salamov A.A."/>
            <person name="Schmutz J."/>
            <person name="Selles B."/>
            <person name="Shapiro H."/>
            <person name="Tanguay P."/>
            <person name="Tuskan G.A."/>
            <person name="Henrissat B."/>
            <person name="Van de Peer Y."/>
            <person name="Rouze P."/>
            <person name="Ellis J.G."/>
            <person name="Dodds P.N."/>
            <person name="Schein J.E."/>
            <person name="Zhong S."/>
            <person name="Hamelin R.C."/>
            <person name="Grigoriev I.V."/>
            <person name="Szabo L.J."/>
            <person name="Martin F."/>
        </authorList>
    </citation>
    <scope>NUCLEOTIDE SEQUENCE [LARGE SCALE GENOMIC DNA]</scope>
    <source>
        <strain evidence="4">98AG31 / pathotype 3-4-7</strain>
    </source>
</reference>